<sequence>MTVLHPFSTSRESVLPLWSSTARQARLSSPSTSAADLFILLHGIVFANIQLDGFHATLARFLERLEMEGEGVEEREWIMMGVINLRSVLEYGKASGVIRNELWQGTARDLYAQGLADTLGTG</sequence>
<protein>
    <submittedName>
        <fullName evidence="1">Uncharacterized protein</fullName>
    </submittedName>
</protein>
<accession>A0A166MT88</accession>
<dbReference type="InterPro" id="IPR011990">
    <property type="entry name" value="TPR-like_helical_dom_sf"/>
</dbReference>
<name>A0A166MT88_9AGAM</name>
<dbReference type="AlphaFoldDB" id="A0A166MT88"/>
<feature type="non-terminal residue" evidence="1">
    <location>
        <position position="122"/>
    </location>
</feature>
<dbReference type="Proteomes" id="UP000076532">
    <property type="component" value="Unassembled WGS sequence"/>
</dbReference>
<evidence type="ECO:0000313" key="1">
    <source>
        <dbReference type="EMBL" id="KZP24291.1"/>
    </source>
</evidence>
<evidence type="ECO:0000313" key="2">
    <source>
        <dbReference type="Proteomes" id="UP000076532"/>
    </source>
</evidence>
<gene>
    <name evidence="1" type="ORF">FIBSPDRAFT_1012202</name>
</gene>
<dbReference type="SUPFAM" id="SSF48452">
    <property type="entry name" value="TPR-like"/>
    <property type="match status" value="1"/>
</dbReference>
<reference evidence="1 2" key="1">
    <citation type="journal article" date="2016" name="Mol. Biol. Evol.">
        <title>Comparative Genomics of Early-Diverging Mushroom-Forming Fungi Provides Insights into the Origins of Lignocellulose Decay Capabilities.</title>
        <authorList>
            <person name="Nagy L.G."/>
            <person name="Riley R."/>
            <person name="Tritt A."/>
            <person name="Adam C."/>
            <person name="Daum C."/>
            <person name="Floudas D."/>
            <person name="Sun H."/>
            <person name="Yadav J.S."/>
            <person name="Pangilinan J."/>
            <person name="Larsson K.H."/>
            <person name="Matsuura K."/>
            <person name="Barry K."/>
            <person name="Labutti K."/>
            <person name="Kuo R."/>
            <person name="Ohm R.A."/>
            <person name="Bhattacharya S.S."/>
            <person name="Shirouzu T."/>
            <person name="Yoshinaga Y."/>
            <person name="Martin F.M."/>
            <person name="Grigoriev I.V."/>
            <person name="Hibbett D.S."/>
        </authorList>
    </citation>
    <scope>NUCLEOTIDE SEQUENCE [LARGE SCALE GENOMIC DNA]</scope>
    <source>
        <strain evidence="1 2">CBS 109695</strain>
    </source>
</reference>
<organism evidence="1 2">
    <name type="scientific">Athelia psychrophila</name>
    <dbReference type="NCBI Taxonomy" id="1759441"/>
    <lineage>
        <taxon>Eukaryota</taxon>
        <taxon>Fungi</taxon>
        <taxon>Dikarya</taxon>
        <taxon>Basidiomycota</taxon>
        <taxon>Agaricomycotina</taxon>
        <taxon>Agaricomycetes</taxon>
        <taxon>Agaricomycetidae</taxon>
        <taxon>Atheliales</taxon>
        <taxon>Atheliaceae</taxon>
        <taxon>Athelia</taxon>
    </lineage>
</organism>
<proteinExistence type="predicted"/>
<keyword evidence="2" id="KW-1185">Reference proteome</keyword>
<dbReference type="STRING" id="436010.A0A166MT88"/>
<dbReference type="EMBL" id="KV417527">
    <property type="protein sequence ID" value="KZP24291.1"/>
    <property type="molecule type" value="Genomic_DNA"/>
</dbReference>
<dbReference type="OrthoDB" id="3251624at2759"/>